<name>A0A0A9BEQ8_ARUDO</name>
<reference evidence="1" key="1">
    <citation type="submission" date="2014-09" db="EMBL/GenBank/DDBJ databases">
        <authorList>
            <person name="Magalhaes I.L.F."/>
            <person name="Oliveira U."/>
            <person name="Santos F.R."/>
            <person name="Vidigal T.H.D.A."/>
            <person name="Brescovit A.D."/>
            <person name="Santos A.J."/>
        </authorList>
    </citation>
    <scope>NUCLEOTIDE SEQUENCE</scope>
    <source>
        <tissue evidence="1">Shoot tissue taken approximately 20 cm above the soil surface</tissue>
    </source>
</reference>
<organism evidence="1">
    <name type="scientific">Arundo donax</name>
    <name type="common">Giant reed</name>
    <name type="synonym">Donax arundinaceus</name>
    <dbReference type="NCBI Taxonomy" id="35708"/>
    <lineage>
        <taxon>Eukaryota</taxon>
        <taxon>Viridiplantae</taxon>
        <taxon>Streptophyta</taxon>
        <taxon>Embryophyta</taxon>
        <taxon>Tracheophyta</taxon>
        <taxon>Spermatophyta</taxon>
        <taxon>Magnoliopsida</taxon>
        <taxon>Liliopsida</taxon>
        <taxon>Poales</taxon>
        <taxon>Poaceae</taxon>
        <taxon>PACMAD clade</taxon>
        <taxon>Arundinoideae</taxon>
        <taxon>Arundineae</taxon>
        <taxon>Arundo</taxon>
    </lineage>
</organism>
<sequence>MALHCQRTISITLYPSSTPTNIIQSNMLVFLHKSKV</sequence>
<protein>
    <submittedName>
        <fullName evidence="1">Uncharacterized protein</fullName>
    </submittedName>
</protein>
<dbReference type="AlphaFoldDB" id="A0A0A9BEQ8"/>
<dbReference type="EMBL" id="GBRH01238180">
    <property type="protein sequence ID" value="JAD59715.1"/>
    <property type="molecule type" value="Transcribed_RNA"/>
</dbReference>
<accession>A0A0A9BEQ8</accession>
<evidence type="ECO:0000313" key="1">
    <source>
        <dbReference type="EMBL" id="JAD59715.1"/>
    </source>
</evidence>
<proteinExistence type="predicted"/>
<reference evidence="1" key="2">
    <citation type="journal article" date="2015" name="Data Brief">
        <title>Shoot transcriptome of the giant reed, Arundo donax.</title>
        <authorList>
            <person name="Barrero R.A."/>
            <person name="Guerrero F.D."/>
            <person name="Moolhuijzen P."/>
            <person name="Goolsby J.A."/>
            <person name="Tidwell J."/>
            <person name="Bellgard S.E."/>
            <person name="Bellgard M.I."/>
        </authorList>
    </citation>
    <scope>NUCLEOTIDE SEQUENCE</scope>
    <source>
        <tissue evidence="1">Shoot tissue taken approximately 20 cm above the soil surface</tissue>
    </source>
</reference>